<sequence length="440" mass="50437">MKRSILSLASALLVAFSANAQKVEFEEYDLSNGMHVILHKDNSAPVVTVGVMYHVGAKDEVDGKTGMAHFYEHLLFTGTENIGRGEWNKIEAANGGTGNANTNWDRTYYYETFPSNNLELALWMESERLLHPIIDQKAVDTQNEVVKEEKRQRMDNAPYGKIIYGDVYNHIFDKHNYGRPMIGYIKDLDAAKLEEFKAFYNKWYMPNNAVLVVAGDFDTKNAKKMIKDYFEPIPARTLPKREKVVEPERTKEKRVKEYDSNIQLPAILLAHKTPSMKERDSKVLDVISTILSNGKSSRLYKKLVDGKKKSLNVFSFARNLEDYSVYNIGAIPLGKTSLDDLIKEMDEEIEKLQTELVSDKDLQKVRNKFENRFVASNSNVQGIANSLARNYMLVGDTNRINKELEIINSITKEEIRDVARKYLAKDRRVVIEYLPEAKKK</sequence>
<dbReference type="InParanoid" id="A0A1Y2PBD0"/>
<keyword evidence="6" id="KW-0175">Coiled coil</keyword>
<proteinExistence type="inferred from homology"/>
<dbReference type="GO" id="GO:0008237">
    <property type="term" value="F:metallopeptidase activity"/>
    <property type="evidence" value="ECO:0007669"/>
    <property type="project" value="UniProtKB-KW"/>
</dbReference>
<dbReference type="Pfam" id="PF05193">
    <property type="entry name" value="Peptidase_M16_C"/>
    <property type="match status" value="1"/>
</dbReference>
<evidence type="ECO:0000256" key="1">
    <source>
        <dbReference type="ARBA" id="ARBA00007261"/>
    </source>
</evidence>
<dbReference type="PANTHER" id="PTHR43690:SF17">
    <property type="entry name" value="PROTEIN YHJJ"/>
    <property type="match status" value="1"/>
</dbReference>
<dbReference type="OrthoDB" id="9811314at2"/>
<dbReference type="GO" id="GO:0046872">
    <property type="term" value="F:metal ion binding"/>
    <property type="evidence" value="ECO:0007669"/>
    <property type="project" value="InterPro"/>
</dbReference>
<dbReference type="FunCoup" id="A0A1Y2PBD0">
    <property type="interactions" value="440"/>
</dbReference>
<evidence type="ECO:0000259" key="9">
    <source>
        <dbReference type="Pfam" id="PF05193"/>
    </source>
</evidence>
<keyword evidence="5" id="KW-0482">Metalloprotease</keyword>
<reference evidence="10 11" key="1">
    <citation type="submission" date="2015-03" db="EMBL/GenBank/DDBJ databases">
        <title>Genome sequence of Tenacibaculum sp. S2-2, isolated from intestinal microbiota of sea cucumber, Apostichopus japonicas.</title>
        <authorList>
            <person name="Shao Z."/>
            <person name="Wang L."/>
            <person name="Li X."/>
        </authorList>
    </citation>
    <scope>NUCLEOTIDE SEQUENCE [LARGE SCALE GENOMIC DNA]</scope>
    <source>
        <strain evidence="10 11">S2-2</strain>
    </source>
</reference>
<evidence type="ECO:0000256" key="3">
    <source>
        <dbReference type="ARBA" id="ARBA00022801"/>
    </source>
</evidence>
<dbReference type="AlphaFoldDB" id="A0A1Y2PBD0"/>
<dbReference type="InterPro" id="IPR011249">
    <property type="entry name" value="Metalloenz_LuxS/M16"/>
</dbReference>
<keyword evidence="3" id="KW-0378">Hydrolase</keyword>
<evidence type="ECO:0000313" key="10">
    <source>
        <dbReference type="EMBL" id="OSY87069.1"/>
    </source>
</evidence>
<evidence type="ECO:0000313" key="11">
    <source>
        <dbReference type="Proteomes" id="UP000194221"/>
    </source>
</evidence>
<comment type="caution">
    <text evidence="10">The sequence shown here is derived from an EMBL/GenBank/DDBJ whole genome shotgun (WGS) entry which is preliminary data.</text>
</comment>
<feature type="domain" description="Peptidase M16 N-terminal" evidence="8">
    <location>
        <begin position="36"/>
        <end position="182"/>
    </location>
</feature>
<dbReference type="PANTHER" id="PTHR43690">
    <property type="entry name" value="NARDILYSIN"/>
    <property type="match status" value="1"/>
</dbReference>
<dbReference type="SUPFAM" id="SSF63411">
    <property type="entry name" value="LuxS/MPP-like metallohydrolase"/>
    <property type="match status" value="2"/>
</dbReference>
<accession>A0A1Y2PBD0</accession>
<evidence type="ECO:0000256" key="5">
    <source>
        <dbReference type="ARBA" id="ARBA00023049"/>
    </source>
</evidence>
<dbReference type="Proteomes" id="UP000194221">
    <property type="component" value="Unassembled WGS sequence"/>
</dbReference>
<comment type="similarity">
    <text evidence="1">Belongs to the peptidase M16 family.</text>
</comment>
<dbReference type="EMBL" id="LAPZ01000015">
    <property type="protein sequence ID" value="OSY87069.1"/>
    <property type="molecule type" value="Genomic_DNA"/>
</dbReference>
<gene>
    <name evidence="10" type="ORF">WH52_13490</name>
</gene>
<organism evidence="10 11">
    <name type="scientific">Tenacibaculum holothuriorum</name>
    <dbReference type="NCBI Taxonomy" id="1635173"/>
    <lineage>
        <taxon>Bacteria</taxon>
        <taxon>Pseudomonadati</taxon>
        <taxon>Bacteroidota</taxon>
        <taxon>Flavobacteriia</taxon>
        <taxon>Flavobacteriales</taxon>
        <taxon>Flavobacteriaceae</taxon>
        <taxon>Tenacibaculum</taxon>
    </lineage>
</organism>
<keyword evidence="2" id="KW-0645">Protease</keyword>
<feature type="signal peptide" evidence="7">
    <location>
        <begin position="1"/>
        <end position="20"/>
    </location>
</feature>
<dbReference type="GO" id="GO:0006508">
    <property type="term" value="P:proteolysis"/>
    <property type="evidence" value="ECO:0007669"/>
    <property type="project" value="UniProtKB-KW"/>
</dbReference>
<dbReference type="InterPro" id="IPR007863">
    <property type="entry name" value="Peptidase_M16_C"/>
</dbReference>
<keyword evidence="7" id="KW-0732">Signal</keyword>
<feature type="chain" id="PRO_5012982951" evidence="7">
    <location>
        <begin position="21"/>
        <end position="440"/>
    </location>
</feature>
<evidence type="ECO:0000256" key="6">
    <source>
        <dbReference type="SAM" id="Coils"/>
    </source>
</evidence>
<dbReference type="Pfam" id="PF00675">
    <property type="entry name" value="Peptidase_M16"/>
    <property type="match status" value="1"/>
</dbReference>
<keyword evidence="4" id="KW-0862">Zinc</keyword>
<dbReference type="STRING" id="1635173.WH52_13490"/>
<feature type="coiled-coil region" evidence="6">
    <location>
        <begin position="335"/>
        <end position="362"/>
    </location>
</feature>
<dbReference type="Gene3D" id="3.30.830.10">
    <property type="entry name" value="Metalloenzyme, LuxS/M16 peptidase-like"/>
    <property type="match status" value="2"/>
</dbReference>
<evidence type="ECO:0000256" key="4">
    <source>
        <dbReference type="ARBA" id="ARBA00022833"/>
    </source>
</evidence>
<dbReference type="RefSeq" id="WP_086031495.1">
    <property type="nucleotide sequence ID" value="NZ_LAPZ01000015.1"/>
</dbReference>
<dbReference type="InterPro" id="IPR050626">
    <property type="entry name" value="Peptidase_M16"/>
</dbReference>
<feature type="domain" description="Peptidase M16 C-terminal" evidence="9">
    <location>
        <begin position="193"/>
        <end position="368"/>
    </location>
</feature>
<keyword evidence="11" id="KW-1185">Reference proteome</keyword>
<name>A0A1Y2PBD0_9FLAO</name>
<evidence type="ECO:0000256" key="2">
    <source>
        <dbReference type="ARBA" id="ARBA00022670"/>
    </source>
</evidence>
<evidence type="ECO:0000256" key="7">
    <source>
        <dbReference type="SAM" id="SignalP"/>
    </source>
</evidence>
<evidence type="ECO:0000259" key="8">
    <source>
        <dbReference type="Pfam" id="PF00675"/>
    </source>
</evidence>
<protein>
    <submittedName>
        <fullName evidence="10">Peptidase M16</fullName>
    </submittedName>
</protein>
<dbReference type="InterPro" id="IPR011765">
    <property type="entry name" value="Pept_M16_N"/>
</dbReference>